<evidence type="ECO:0000259" key="1">
    <source>
        <dbReference type="Pfam" id="PF18962"/>
    </source>
</evidence>
<dbReference type="AlphaFoldDB" id="A0A1M6AZS9"/>
<dbReference type="STRING" id="1121955.SAMN02745146_0823"/>
<protein>
    <submittedName>
        <fullName evidence="2">Por secretion system C-terminal sorting domain-containing protein</fullName>
    </submittedName>
</protein>
<dbReference type="RefSeq" id="WP_073105573.1">
    <property type="nucleotide sequence ID" value="NZ_FQYN01000001.1"/>
</dbReference>
<dbReference type="Proteomes" id="UP000184418">
    <property type="component" value="Unassembled WGS sequence"/>
</dbReference>
<organism evidence="2 3">
    <name type="scientific">Hymenobacter daecheongensis DSM 21074</name>
    <dbReference type="NCBI Taxonomy" id="1121955"/>
    <lineage>
        <taxon>Bacteria</taxon>
        <taxon>Pseudomonadati</taxon>
        <taxon>Bacteroidota</taxon>
        <taxon>Cytophagia</taxon>
        <taxon>Cytophagales</taxon>
        <taxon>Hymenobacteraceae</taxon>
        <taxon>Hymenobacter</taxon>
    </lineage>
</organism>
<sequence>MLSSKLQRITFEADLLLDMQSGLRICALLFVTAVAQAQQPQLPVRQFNPFGLGENPAPSSFHRTAAATSLPHQATAYYRNYATTGLPLKQAFTEYYTYDAQGRRTEEVVTDSATATPLYRNRYVYNSQGQETSYSNDLWGNNVWATYIKREQDYDSHGNVFEARSYRSSGIPAALQLNRTTYYRRTYSASGVLTSTLTEGLDNYPGATLQPEERVTYTLTNDQWASSVYDVFITNAGWVLGAARVSQYTWHNWPTRQVASYDWEVYQGPQRRNTVTYYPNNAGQRDYGEARTTATASWQPEQRYTVRYDVEGNLVLDLHEIWKAGSGRWEANQNWAYDDSLTLSYDAQRRVVQRISQSIAPDGSLSVRSRHVYRDFRSVALANASQAPAGMTLRVYPNPAKATALLELTGSARAETLHGSLLNSVGQEVQQFVVGPQSNRAIELDLTTLPSGLYLVKIQTTGGLMQQQLLHE</sequence>
<dbReference type="NCBIfam" id="TIGR04183">
    <property type="entry name" value="Por_Secre_tail"/>
    <property type="match status" value="1"/>
</dbReference>
<keyword evidence="3" id="KW-1185">Reference proteome</keyword>
<proteinExistence type="predicted"/>
<evidence type="ECO:0000313" key="2">
    <source>
        <dbReference type="EMBL" id="SHI41941.1"/>
    </source>
</evidence>
<reference evidence="2" key="1">
    <citation type="submission" date="2016-11" db="EMBL/GenBank/DDBJ databases">
        <authorList>
            <person name="Jaros S."/>
            <person name="Januszkiewicz K."/>
            <person name="Wedrychowicz H."/>
        </authorList>
    </citation>
    <scope>NUCLEOTIDE SEQUENCE [LARGE SCALE GENOMIC DNA]</scope>
    <source>
        <strain evidence="2">DSM 21074</strain>
    </source>
</reference>
<feature type="domain" description="Secretion system C-terminal sorting" evidence="1">
    <location>
        <begin position="395"/>
        <end position="463"/>
    </location>
</feature>
<gene>
    <name evidence="2" type="ORF">SAMN02745146_0823</name>
</gene>
<dbReference type="InterPro" id="IPR026444">
    <property type="entry name" value="Secre_tail"/>
</dbReference>
<dbReference type="EMBL" id="FQYN01000001">
    <property type="protein sequence ID" value="SHI41941.1"/>
    <property type="molecule type" value="Genomic_DNA"/>
</dbReference>
<dbReference type="OrthoDB" id="863842at2"/>
<accession>A0A1M6AZS9</accession>
<dbReference type="Pfam" id="PF18962">
    <property type="entry name" value="Por_Secre_tail"/>
    <property type="match status" value="1"/>
</dbReference>
<name>A0A1M6AZS9_9BACT</name>
<evidence type="ECO:0000313" key="3">
    <source>
        <dbReference type="Proteomes" id="UP000184418"/>
    </source>
</evidence>